<dbReference type="SMART" id="SM00382">
    <property type="entry name" value="AAA"/>
    <property type="match status" value="1"/>
</dbReference>
<keyword evidence="8" id="KW-0406">Ion transport</keyword>
<dbReference type="InterPro" id="IPR027417">
    <property type="entry name" value="P-loop_NTPase"/>
</dbReference>
<keyword evidence="6 11" id="KW-0067">ATP-binding</keyword>
<dbReference type="AlphaFoldDB" id="A0A139X4X6"/>
<dbReference type="Pfam" id="PF00005">
    <property type="entry name" value="ABC_tran"/>
    <property type="match status" value="1"/>
</dbReference>
<gene>
    <name evidence="11" type="ORF">WA1_30910</name>
</gene>
<evidence type="ECO:0000256" key="9">
    <source>
        <dbReference type="ARBA" id="ARBA00023136"/>
    </source>
</evidence>
<proteinExistence type="predicted"/>
<dbReference type="FunFam" id="3.40.50.300:FF:000134">
    <property type="entry name" value="Iron-enterobactin ABC transporter ATP-binding protein"/>
    <property type="match status" value="1"/>
</dbReference>
<dbReference type="InterPro" id="IPR003439">
    <property type="entry name" value="ABC_transporter-like_ATP-bd"/>
</dbReference>
<dbReference type="GO" id="GO:0005886">
    <property type="term" value="C:plasma membrane"/>
    <property type="evidence" value="ECO:0007669"/>
    <property type="project" value="UniProtKB-SubCell"/>
</dbReference>
<feature type="domain" description="ABC transporter" evidence="10">
    <location>
        <begin position="3"/>
        <end position="240"/>
    </location>
</feature>
<evidence type="ECO:0000259" key="10">
    <source>
        <dbReference type="PROSITE" id="PS50893"/>
    </source>
</evidence>
<evidence type="ECO:0000256" key="3">
    <source>
        <dbReference type="ARBA" id="ARBA00022475"/>
    </source>
</evidence>
<evidence type="ECO:0000313" key="12">
    <source>
        <dbReference type="Proteomes" id="UP000076925"/>
    </source>
</evidence>
<protein>
    <submittedName>
        <fullName evidence="11">Iron ABC transporter ATP-binding protein</fullName>
    </submittedName>
</protein>
<dbReference type="CDD" id="cd03214">
    <property type="entry name" value="ABC_Iron-Siderophores_B12_Hemin"/>
    <property type="match status" value="1"/>
</dbReference>
<dbReference type="SUPFAM" id="SSF52540">
    <property type="entry name" value="P-loop containing nucleoside triphosphate hydrolases"/>
    <property type="match status" value="1"/>
</dbReference>
<dbReference type="OrthoDB" id="9806726at2"/>
<reference evidence="11 12" key="1">
    <citation type="journal article" date="2013" name="Genome Biol. Evol.">
        <title>Genomes of Stigonematalean cyanobacteria (subsection V) and the evolution of oxygenic photosynthesis from prokaryotes to plastids.</title>
        <authorList>
            <person name="Dagan T."/>
            <person name="Roettger M."/>
            <person name="Stucken K."/>
            <person name="Landan G."/>
            <person name="Koch R."/>
            <person name="Major P."/>
            <person name="Gould S.B."/>
            <person name="Goremykin V.V."/>
            <person name="Rippka R."/>
            <person name="Tandeau de Marsac N."/>
            <person name="Gugger M."/>
            <person name="Lockhart P.J."/>
            <person name="Allen J.F."/>
            <person name="Brune I."/>
            <person name="Maus I."/>
            <person name="Puhler A."/>
            <person name="Martin W.F."/>
        </authorList>
    </citation>
    <scope>NUCLEOTIDE SEQUENCE [LARGE SCALE GENOMIC DNA]</scope>
    <source>
        <strain evidence="11 12">PCC 7110</strain>
    </source>
</reference>
<keyword evidence="7" id="KW-0408">Iron</keyword>
<evidence type="ECO:0000256" key="6">
    <source>
        <dbReference type="ARBA" id="ARBA00022840"/>
    </source>
</evidence>
<dbReference type="PANTHER" id="PTHR42771">
    <property type="entry name" value="IRON(3+)-HYDROXAMATE IMPORT ATP-BINDING PROTEIN FHUC"/>
    <property type="match status" value="1"/>
</dbReference>
<dbReference type="GO" id="GO:0005524">
    <property type="term" value="F:ATP binding"/>
    <property type="evidence" value="ECO:0007669"/>
    <property type="project" value="UniProtKB-KW"/>
</dbReference>
<dbReference type="InterPro" id="IPR003593">
    <property type="entry name" value="AAA+_ATPase"/>
</dbReference>
<evidence type="ECO:0000256" key="5">
    <source>
        <dbReference type="ARBA" id="ARBA00022741"/>
    </source>
</evidence>
<dbReference type="PROSITE" id="PS50893">
    <property type="entry name" value="ABC_TRANSPORTER_2"/>
    <property type="match status" value="1"/>
</dbReference>
<evidence type="ECO:0000256" key="7">
    <source>
        <dbReference type="ARBA" id="ARBA00023004"/>
    </source>
</evidence>
<sequence>MILKTHELTGGYAGKPVIQDISLTLQAGEWLSLVGANGSGKSTLLKLMSRLLKPQTGCVLLDGQAIHTQKAIDVAKKLALLPQQQTIPPGLTVKQLVSLGRTPHQPWWQWELDAEDREKVETALQLTQMQTFRDRPVEQLSGGERQRAFLALALAQNPQVLLLDEPTTYLDVRYQLQLLELLKQLNQEQNISIITVLHDVNLAARYSSRIALICQGKIWDLGEPKIVLTPENLANVLGVKIAVLETPVGLQICSLIAIED</sequence>
<keyword evidence="3" id="KW-1003">Cell membrane</keyword>
<dbReference type="PROSITE" id="PS00211">
    <property type="entry name" value="ABC_TRANSPORTER_1"/>
    <property type="match status" value="1"/>
</dbReference>
<name>A0A139X4X6_9CYAN</name>
<evidence type="ECO:0000256" key="1">
    <source>
        <dbReference type="ARBA" id="ARBA00004202"/>
    </source>
</evidence>
<evidence type="ECO:0000256" key="4">
    <source>
        <dbReference type="ARBA" id="ARBA00022496"/>
    </source>
</evidence>
<keyword evidence="2" id="KW-0813">Transport</keyword>
<evidence type="ECO:0000256" key="8">
    <source>
        <dbReference type="ARBA" id="ARBA00023065"/>
    </source>
</evidence>
<dbReference type="GO" id="GO:0016887">
    <property type="term" value="F:ATP hydrolysis activity"/>
    <property type="evidence" value="ECO:0007669"/>
    <property type="project" value="InterPro"/>
</dbReference>
<keyword evidence="5" id="KW-0547">Nucleotide-binding</keyword>
<comment type="subcellular location">
    <subcellularLocation>
        <location evidence="1">Cell membrane</location>
        <topology evidence="1">Peripheral membrane protein</topology>
    </subcellularLocation>
</comment>
<dbReference type="InterPro" id="IPR051535">
    <property type="entry name" value="Siderophore_ABC-ATPase"/>
</dbReference>
<dbReference type="PANTHER" id="PTHR42771:SF2">
    <property type="entry name" value="IRON(3+)-HYDROXAMATE IMPORT ATP-BINDING PROTEIN FHUC"/>
    <property type="match status" value="1"/>
</dbReference>
<dbReference type="STRING" id="128403.WA1_30910"/>
<organism evidence="11 12">
    <name type="scientific">Scytonema hofmannii PCC 7110</name>
    <dbReference type="NCBI Taxonomy" id="128403"/>
    <lineage>
        <taxon>Bacteria</taxon>
        <taxon>Bacillati</taxon>
        <taxon>Cyanobacteriota</taxon>
        <taxon>Cyanophyceae</taxon>
        <taxon>Nostocales</taxon>
        <taxon>Scytonemataceae</taxon>
        <taxon>Scytonema</taxon>
    </lineage>
</organism>
<dbReference type="RefSeq" id="WP_017740457.1">
    <property type="nucleotide sequence ID" value="NZ_KQ976354.1"/>
</dbReference>
<comment type="caution">
    <text evidence="11">The sequence shown here is derived from an EMBL/GenBank/DDBJ whole genome shotgun (WGS) entry which is preliminary data.</text>
</comment>
<evidence type="ECO:0000313" key="11">
    <source>
        <dbReference type="EMBL" id="KYC39740.1"/>
    </source>
</evidence>
<keyword evidence="9" id="KW-0472">Membrane</keyword>
<dbReference type="Gene3D" id="3.40.50.300">
    <property type="entry name" value="P-loop containing nucleotide triphosphate hydrolases"/>
    <property type="match status" value="1"/>
</dbReference>
<keyword evidence="12" id="KW-1185">Reference proteome</keyword>
<accession>A0A139X4X6</accession>
<dbReference type="GO" id="GO:0006826">
    <property type="term" value="P:iron ion transport"/>
    <property type="evidence" value="ECO:0007669"/>
    <property type="project" value="UniProtKB-KW"/>
</dbReference>
<evidence type="ECO:0000256" key="2">
    <source>
        <dbReference type="ARBA" id="ARBA00022448"/>
    </source>
</evidence>
<dbReference type="InterPro" id="IPR017871">
    <property type="entry name" value="ABC_transporter-like_CS"/>
</dbReference>
<keyword evidence="4" id="KW-0410">Iron transport</keyword>
<dbReference type="Proteomes" id="UP000076925">
    <property type="component" value="Unassembled WGS sequence"/>
</dbReference>
<dbReference type="EMBL" id="ANNX02000033">
    <property type="protein sequence ID" value="KYC39740.1"/>
    <property type="molecule type" value="Genomic_DNA"/>
</dbReference>